<name>A0A923S481_9BURK</name>
<dbReference type="AlphaFoldDB" id="A0A923S481"/>
<keyword evidence="2" id="KW-1185">Reference proteome</keyword>
<evidence type="ECO:0000313" key="1">
    <source>
        <dbReference type="EMBL" id="MBC5767314.1"/>
    </source>
</evidence>
<proteinExistence type="predicted"/>
<gene>
    <name evidence="1" type="ORF">H8R02_22795</name>
</gene>
<comment type="caution">
    <text evidence="1">The sequence shown here is derived from an EMBL/GenBank/DDBJ whole genome shotgun (WGS) entry which is preliminary data.</text>
</comment>
<organism evidence="1 2">
    <name type="scientific">Ramlibacter albus</name>
    <dbReference type="NCBI Taxonomy" id="2079448"/>
    <lineage>
        <taxon>Bacteria</taxon>
        <taxon>Pseudomonadati</taxon>
        <taxon>Pseudomonadota</taxon>
        <taxon>Betaproteobacteria</taxon>
        <taxon>Burkholderiales</taxon>
        <taxon>Comamonadaceae</taxon>
        <taxon>Ramlibacter</taxon>
    </lineage>
</organism>
<reference evidence="1" key="1">
    <citation type="submission" date="2020-08" db="EMBL/GenBank/DDBJ databases">
        <title>Ramlibacter sp. GTP1 16S ribosomal RNA gene genome sequencing and assembly.</title>
        <authorList>
            <person name="Kang M."/>
        </authorList>
    </citation>
    <scope>NUCLEOTIDE SEQUENCE</scope>
    <source>
        <strain evidence="1">GTP1</strain>
    </source>
</reference>
<protein>
    <submittedName>
        <fullName evidence="1">Uncharacterized protein</fullName>
    </submittedName>
</protein>
<accession>A0A923S481</accession>
<dbReference type="EMBL" id="JACORU010000010">
    <property type="protein sequence ID" value="MBC5767314.1"/>
    <property type="molecule type" value="Genomic_DNA"/>
</dbReference>
<sequence>MIKYTKPGPGPGSLEALSGRIVLDGKYAREILVLFYVDEYEHGFANERELKDVVGWEAKRYESLLREHPHLDLDEYLYDHKQHLDTQFANGRTRRNYFYKDGTEHSNIGRVIYQTDVPDDSIGWRPDARQFFEQLGDPRHALNDLKRMAEQEYLMQNMVKGALWEAAEIADRYRMGIAVRGTGLLAHMGIESGDPTKAQEFKNKTSKEADLWLCDELAFADLGAVVHYDPRIGWSSRKAALESEGRNAPLFAAPATEADWFRKMVHMRTVRTRQLDPISAKLKIDLYDEKKLAAVKDLFFSRAKEYMEEDYDYRKGHYAAYTVLDGPRIRLKVRPDKNMVGDHDLFMFTTEEYGVPAAIANIANIQRTMQLAPTFQAQHGGIWYWQPTTDFNRGIKTKIMGAHGPDGDEPLVYIRPGFQVVAAYFIAATGRLQSVWDDPAWTKWMATTYSGKQYLSAPPLPPVVAHEDPLAETRRRVRARRARDEMARGVMRANLKDNSSLA</sequence>
<dbReference type="Proteomes" id="UP000596827">
    <property type="component" value="Unassembled WGS sequence"/>
</dbReference>
<dbReference type="RefSeq" id="WP_187083801.1">
    <property type="nucleotide sequence ID" value="NZ_JACORU010000010.1"/>
</dbReference>
<evidence type="ECO:0000313" key="2">
    <source>
        <dbReference type="Proteomes" id="UP000596827"/>
    </source>
</evidence>